<keyword evidence="4" id="KW-0645">Protease</keyword>
<feature type="transmembrane region" description="Helical" evidence="11">
    <location>
        <begin position="92"/>
        <end position="114"/>
    </location>
</feature>
<dbReference type="AlphaFoldDB" id="A0A2G9YV16"/>
<accession>A0A2G9YV16</accession>
<dbReference type="CDD" id="cd23081">
    <property type="entry name" value="cpPDZ_EcRseP-like"/>
    <property type="match status" value="1"/>
</dbReference>
<dbReference type="Proteomes" id="UP000229976">
    <property type="component" value="Unassembled WGS sequence"/>
</dbReference>
<dbReference type="InterPro" id="IPR041489">
    <property type="entry name" value="PDZ_6"/>
</dbReference>
<evidence type="ECO:0000256" key="5">
    <source>
        <dbReference type="ARBA" id="ARBA00022692"/>
    </source>
</evidence>
<sequence>MFVSIIIFILILSLLIFVHELGHFVFAKMTGVKVEEFAIGFPPRIWEKQKGETLYSIGAIPFGGFNKLYGETSEVAQDKDRSFSGKPVRVRALISFGGVLFNVLLATVIFYFILSSSGFQTKQFLIYDFKFPFGQQENFIATGAVVKNSPAEIAGIEPRDLILQVNGKEFKNTSEFIEFIQEKKGKEINLVLRNAITNENKNINIVPRIEYPDNQGPLGVSLGNIAQVSYVSPANKIFSGFLHSANISVYSFSGLAYFIKESFQEKNIAPLASSVSGPVGIFSLVDTASKMGFATLMNLTAVISLALAMFNILPIPALDGGKLVFLAIEAVARKPVPQKIEENITMFFFGLLILMMLAATFNDLHRFF</sequence>
<evidence type="ECO:0000259" key="13">
    <source>
        <dbReference type="Pfam" id="PF17820"/>
    </source>
</evidence>
<evidence type="ECO:0000313" key="15">
    <source>
        <dbReference type="Proteomes" id="UP000229976"/>
    </source>
</evidence>
<evidence type="ECO:0000256" key="8">
    <source>
        <dbReference type="ARBA" id="ARBA00022989"/>
    </source>
</evidence>
<evidence type="ECO:0000256" key="4">
    <source>
        <dbReference type="ARBA" id="ARBA00022670"/>
    </source>
</evidence>
<dbReference type="Pfam" id="PF17820">
    <property type="entry name" value="PDZ_6"/>
    <property type="match status" value="1"/>
</dbReference>
<proteinExistence type="inferred from homology"/>
<protein>
    <recommendedName>
        <fullName evidence="16">Zinc metalloprotease</fullName>
    </recommendedName>
</protein>
<comment type="subcellular location">
    <subcellularLocation>
        <location evidence="2">Membrane</location>
        <topology evidence="2">Multi-pass membrane protein</topology>
    </subcellularLocation>
</comment>
<feature type="domain" description="PDZ" evidence="13">
    <location>
        <begin position="144"/>
        <end position="193"/>
    </location>
</feature>
<dbReference type="SUPFAM" id="SSF50156">
    <property type="entry name" value="PDZ domain-like"/>
    <property type="match status" value="1"/>
</dbReference>
<keyword evidence="6" id="KW-0378">Hydrolase</keyword>
<dbReference type="GO" id="GO:0004222">
    <property type="term" value="F:metalloendopeptidase activity"/>
    <property type="evidence" value="ECO:0007669"/>
    <property type="project" value="InterPro"/>
</dbReference>
<dbReference type="PANTHER" id="PTHR42837:SF2">
    <property type="entry name" value="MEMBRANE METALLOPROTEASE ARASP2, CHLOROPLASTIC-RELATED"/>
    <property type="match status" value="1"/>
</dbReference>
<reference evidence="14 15" key="1">
    <citation type="submission" date="2017-09" db="EMBL/GenBank/DDBJ databases">
        <title>Depth-based differentiation of microbial function through sediment-hosted aquifers and enrichment of novel symbionts in the deep terrestrial subsurface.</title>
        <authorList>
            <person name="Probst A.J."/>
            <person name="Ladd B."/>
            <person name="Jarett J.K."/>
            <person name="Geller-Mcgrath D.E."/>
            <person name="Sieber C.M."/>
            <person name="Emerson J.B."/>
            <person name="Anantharaman K."/>
            <person name="Thomas B.C."/>
            <person name="Malmstrom R."/>
            <person name="Stieglmeier M."/>
            <person name="Klingl A."/>
            <person name="Woyke T."/>
            <person name="Ryan C.M."/>
            <person name="Banfield J.F."/>
        </authorList>
    </citation>
    <scope>NUCLEOTIDE SEQUENCE [LARGE SCALE GENOMIC DNA]</scope>
    <source>
        <strain evidence="14">CG23_combo_of_CG06-09_8_20_14_all_39_17</strain>
    </source>
</reference>
<feature type="transmembrane region" description="Helical" evidence="11">
    <location>
        <begin position="293"/>
        <end position="313"/>
    </location>
</feature>
<keyword evidence="8 11" id="KW-1133">Transmembrane helix</keyword>
<evidence type="ECO:0000256" key="9">
    <source>
        <dbReference type="ARBA" id="ARBA00023049"/>
    </source>
</evidence>
<keyword evidence="10 11" id="KW-0472">Membrane</keyword>
<dbReference type="EMBL" id="PCRO01000010">
    <property type="protein sequence ID" value="PIP23029.1"/>
    <property type="molecule type" value="Genomic_DNA"/>
</dbReference>
<evidence type="ECO:0000256" key="3">
    <source>
        <dbReference type="ARBA" id="ARBA00007931"/>
    </source>
</evidence>
<evidence type="ECO:0000256" key="2">
    <source>
        <dbReference type="ARBA" id="ARBA00004141"/>
    </source>
</evidence>
<feature type="transmembrane region" description="Helical" evidence="11">
    <location>
        <begin position="344"/>
        <end position="364"/>
    </location>
</feature>
<feature type="domain" description="Peptidase M50" evidence="12">
    <location>
        <begin position="8"/>
        <end position="354"/>
    </location>
</feature>
<dbReference type="Pfam" id="PF02163">
    <property type="entry name" value="Peptidase_M50"/>
    <property type="match status" value="1"/>
</dbReference>
<dbReference type="PANTHER" id="PTHR42837">
    <property type="entry name" value="REGULATOR OF SIGMA-E PROTEASE RSEP"/>
    <property type="match status" value="1"/>
</dbReference>
<evidence type="ECO:0000313" key="14">
    <source>
        <dbReference type="EMBL" id="PIP23029.1"/>
    </source>
</evidence>
<name>A0A2G9YV16_9BACT</name>
<gene>
    <name evidence="14" type="ORF">COX37_00775</name>
</gene>
<evidence type="ECO:0000256" key="1">
    <source>
        <dbReference type="ARBA" id="ARBA00001947"/>
    </source>
</evidence>
<dbReference type="GO" id="GO:0016020">
    <property type="term" value="C:membrane"/>
    <property type="evidence" value="ECO:0007669"/>
    <property type="project" value="UniProtKB-SubCell"/>
</dbReference>
<dbReference type="InterPro" id="IPR004387">
    <property type="entry name" value="Pept_M50_Zn"/>
</dbReference>
<dbReference type="InterPro" id="IPR008915">
    <property type="entry name" value="Peptidase_M50"/>
</dbReference>
<evidence type="ECO:0000256" key="7">
    <source>
        <dbReference type="ARBA" id="ARBA00022833"/>
    </source>
</evidence>
<dbReference type="Gene3D" id="2.30.42.10">
    <property type="match status" value="1"/>
</dbReference>
<keyword evidence="7" id="KW-0862">Zinc</keyword>
<evidence type="ECO:0000256" key="6">
    <source>
        <dbReference type="ARBA" id="ARBA00022801"/>
    </source>
</evidence>
<evidence type="ECO:0000259" key="12">
    <source>
        <dbReference type="Pfam" id="PF02163"/>
    </source>
</evidence>
<comment type="cofactor">
    <cofactor evidence="1">
        <name>Zn(2+)</name>
        <dbReference type="ChEBI" id="CHEBI:29105"/>
    </cofactor>
</comment>
<keyword evidence="5 11" id="KW-0812">Transmembrane</keyword>
<dbReference type="InterPro" id="IPR036034">
    <property type="entry name" value="PDZ_sf"/>
</dbReference>
<dbReference type="CDD" id="cd06163">
    <property type="entry name" value="S2P-M50_PDZ_RseP-like"/>
    <property type="match status" value="1"/>
</dbReference>
<organism evidence="14 15">
    <name type="scientific">Candidatus Nealsonbacteria bacterium CG23_combo_of_CG06-09_8_20_14_all_39_17</name>
    <dbReference type="NCBI Taxonomy" id="1974722"/>
    <lineage>
        <taxon>Bacteria</taxon>
        <taxon>Candidatus Nealsoniibacteriota</taxon>
    </lineage>
</organism>
<keyword evidence="9" id="KW-0482">Metalloprotease</keyword>
<evidence type="ECO:0008006" key="16">
    <source>
        <dbReference type="Google" id="ProtNLM"/>
    </source>
</evidence>
<dbReference type="GO" id="GO:0006508">
    <property type="term" value="P:proteolysis"/>
    <property type="evidence" value="ECO:0007669"/>
    <property type="project" value="UniProtKB-KW"/>
</dbReference>
<comment type="similarity">
    <text evidence="3">Belongs to the peptidase M50B family.</text>
</comment>
<comment type="caution">
    <text evidence="14">The sequence shown here is derived from an EMBL/GenBank/DDBJ whole genome shotgun (WGS) entry which is preliminary data.</text>
</comment>
<evidence type="ECO:0000256" key="10">
    <source>
        <dbReference type="ARBA" id="ARBA00023136"/>
    </source>
</evidence>
<evidence type="ECO:0000256" key="11">
    <source>
        <dbReference type="SAM" id="Phobius"/>
    </source>
</evidence>